<dbReference type="EMBL" id="CP001655">
    <property type="protein sequence ID" value="ACT05146.1"/>
    <property type="molecule type" value="Genomic_DNA"/>
</dbReference>
<dbReference type="AlphaFoldDB" id="C6CH34"/>
<gene>
    <name evidence="1" type="ordered locus">Dd1591_0254</name>
</gene>
<protein>
    <submittedName>
        <fullName evidence="1">Uncharacterized protein</fullName>
    </submittedName>
</protein>
<dbReference type="Proteomes" id="UP000002735">
    <property type="component" value="Chromosome"/>
</dbReference>
<accession>C6CH34</accession>
<name>C6CH34_DICC1</name>
<proteinExistence type="predicted"/>
<dbReference type="HOGENOM" id="CLU_3117230_0_0_6"/>
<reference evidence="1 2" key="1">
    <citation type="submission" date="2009-06" db="EMBL/GenBank/DDBJ databases">
        <title>Complete sequence of Dickeya zeae Ech1591.</title>
        <authorList>
            <consortium name="US DOE Joint Genome Institute"/>
            <person name="Lucas S."/>
            <person name="Copeland A."/>
            <person name="Lapidus A."/>
            <person name="Glavina del Rio T."/>
            <person name="Tice H."/>
            <person name="Bruce D."/>
            <person name="Goodwin L."/>
            <person name="Pitluck S."/>
            <person name="Chertkov O."/>
            <person name="Brettin T."/>
            <person name="Detter J.C."/>
            <person name="Han C."/>
            <person name="Larimer F."/>
            <person name="Land M."/>
            <person name="Hauser L."/>
            <person name="Kyrpides N."/>
            <person name="Ovchinnikova G."/>
            <person name="Balakrishnan V."/>
            <person name="Glasner J."/>
            <person name="Perna N.T."/>
        </authorList>
    </citation>
    <scope>NUCLEOTIDE SEQUENCE [LARGE SCALE GENOMIC DNA]</scope>
    <source>
        <strain evidence="1 2">Ech1591</strain>
    </source>
</reference>
<dbReference type="STRING" id="561229.Dd1591_0254"/>
<evidence type="ECO:0000313" key="2">
    <source>
        <dbReference type="Proteomes" id="UP000002735"/>
    </source>
</evidence>
<evidence type="ECO:0000313" key="1">
    <source>
        <dbReference type="EMBL" id="ACT05146.1"/>
    </source>
</evidence>
<dbReference type="KEGG" id="dze:Dd1591_0254"/>
<sequence length="50" mass="5494">MFDLLIVSQQNRYPMGVEMQAGRQQSNARLFCLTLKGKGPGTESSHAPVT</sequence>
<organism evidence="1 2">
    <name type="scientific">Dickeya chrysanthemi (strain Ech1591)</name>
    <name type="common">Dickeya zeae (strain Ech1591)</name>
    <dbReference type="NCBI Taxonomy" id="561229"/>
    <lineage>
        <taxon>Bacteria</taxon>
        <taxon>Pseudomonadati</taxon>
        <taxon>Pseudomonadota</taxon>
        <taxon>Gammaproteobacteria</taxon>
        <taxon>Enterobacterales</taxon>
        <taxon>Pectobacteriaceae</taxon>
        <taxon>Dickeya</taxon>
    </lineage>
</organism>